<accession>A0A6M6E6N9</accession>
<sequence length="175" mass="20108">MRTTDIFSQEERKEIYREFVTTTPFWQMEGQDTLYYVSHEYNVSLDIDQHLPLRCKERFVSTDAFFLATETFFGNSGIDEFGNELPSIADVAPGTSVVLCSEEMKVGFVFIYSGFNKATGMDEVLAKTVLPLKTIKERIFIEGNTVFELKTNDFGEHSVHYVDHSNLKFKVKTLN</sequence>
<evidence type="ECO:0000313" key="2">
    <source>
        <dbReference type="Proteomes" id="UP000501076"/>
    </source>
</evidence>
<dbReference type="EMBL" id="CP045273">
    <property type="protein sequence ID" value="QJX80258.1"/>
    <property type="molecule type" value="Genomic_DNA"/>
</dbReference>
<gene>
    <name evidence="1" type="ORF">FDZ14_29620</name>
</gene>
<geneLocation type="plasmid" evidence="2">
    <name>pfdu301a</name>
</geneLocation>
<evidence type="ECO:0000313" key="1">
    <source>
        <dbReference type="EMBL" id="QJX80258.1"/>
    </source>
</evidence>
<keyword evidence="1" id="KW-0614">Plasmid</keyword>
<name>A0A6M6E6N9_PRIMG</name>
<dbReference type="Proteomes" id="UP000501076">
    <property type="component" value="Plasmid pFDU301A"/>
</dbReference>
<protein>
    <submittedName>
        <fullName evidence="1">Uncharacterized protein</fullName>
    </submittedName>
</protein>
<reference evidence="1 2" key="1">
    <citation type="submission" date="2019-10" db="EMBL/GenBank/DDBJ databases">
        <title>Complete genome sequences for adaption low water activity.</title>
        <authorList>
            <person name="Zhao L."/>
            <person name="Zhong J."/>
        </authorList>
    </citation>
    <scope>NUCLEOTIDE SEQUENCE [LARGE SCALE GENOMIC DNA]</scope>
    <source>
        <strain evidence="1 2">FDU301</strain>
        <plasmid evidence="2">pfdu301a</plasmid>
    </source>
</reference>
<proteinExistence type="predicted"/>
<dbReference type="AlphaFoldDB" id="A0A6M6E6N9"/>
<organism evidence="1 2">
    <name type="scientific">Priestia megaterium</name>
    <name type="common">Bacillus megaterium</name>
    <dbReference type="NCBI Taxonomy" id="1404"/>
    <lineage>
        <taxon>Bacteria</taxon>
        <taxon>Bacillati</taxon>
        <taxon>Bacillota</taxon>
        <taxon>Bacilli</taxon>
        <taxon>Bacillales</taxon>
        <taxon>Bacillaceae</taxon>
        <taxon>Priestia</taxon>
    </lineage>
</organism>
<dbReference type="RefSeq" id="WP_171778244.1">
    <property type="nucleotide sequence ID" value="NZ_CP045273.1"/>
</dbReference>